<evidence type="ECO:0000259" key="13">
    <source>
        <dbReference type="Pfam" id="PF07005"/>
    </source>
</evidence>
<protein>
    <recommendedName>
        <fullName evidence="11">3-oxo-tetronate kinase</fullName>
        <ecNumber evidence="10">2.7.1.217</ecNumber>
    </recommendedName>
    <alternativeName>
        <fullName evidence="12">3-dehydrotetronate 4-kinase</fullName>
    </alternativeName>
</protein>
<dbReference type="InterPro" id="IPR031475">
    <property type="entry name" value="NBD_C"/>
</dbReference>
<dbReference type="EC" id="2.7.1.217" evidence="10"/>
<evidence type="ECO:0000256" key="4">
    <source>
        <dbReference type="ARBA" id="ARBA00022777"/>
    </source>
</evidence>
<dbReference type="Pfam" id="PF07005">
    <property type="entry name" value="SBD_N"/>
    <property type="match status" value="1"/>
</dbReference>
<dbReference type="OrthoDB" id="191465at2"/>
<feature type="domain" description="Four-carbon acid sugar kinase N-terminal" evidence="13">
    <location>
        <begin position="3"/>
        <end position="229"/>
    </location>
</feature>
<dbReference type="GO" id="GO:0005524">
    <property type="term" value="F:ATP binding"/>
    <property type="evidence" value="ECO:0007669"/>
    <property type="project" value="UniProtKB-KW"/>
</dbReference>
<evidence type="ECO:0000256" key="2">
    <source>
        <dbReference type="ARBA" id="ARBA00022679"/>
    </source>
</evidence>
<dbReference type="NCBIfam" id="NF043035">
    <property type="entry name" value="OxoTetrKin"/>
    <property type="match status" value="1"/>
</dbReference>
<accession>A0A5N7MMJ7</accession>
<evidence type="ECO:0000313" key="15">
    <source>
        <dbReference type="EMBL" id="MPR28227.1"/>
    </source>
</evidence>
<dbReference type="Gene3D" id="3.40.50.10840">
    <property type="entry name" value="Putative sugar-binding, N-terminal domain"/>
    <property type="match status" value="1"/>
</dbReference>
<dbReference type="InterPro" id="IPR042213">
    <property type="entry name" value="NBD_C_sf"/>
</dbReference>
<organism evidence="15 16">
    <name type="scientific">Microvirga tunisiensis</name>
    <dbReference type="NCBI Taxonomy" id="2108360"/>
    <lineage>
        <taxon>Bacteria</taxon>
        <taxon>Pseudomonadati</taxon>
        <taxon>Pseudomonadota</taxon>
        <taxon>Alphaproteobacteria</taxon>
        <taxon>Hyphomicrobiales</taxon>
        <taxon>Methylobacteriaceae</taxon>
        <taxon>Microvirga</taxon>
    </lineage>
</organism>
<dbReference type="Proteomes" id="UP000403266">
    <property type="component" value="Unassembled WGS sequence"/>
</dbReference>
<feature type="domain" description="Four-carbon acid sugar kinase nucleotide binding" evidence="14">
    <location>
        <begin position="257"/>
        <end position="413"/>
    </location>
</feature>
<dbReference type="RefSeq" id="WP_152714526.1">
    <property type="nucleotide sequence ID" value="NZ_VOSJ01000132.1"/>
</dbReference>
<dbReference type="InterPro" id="IPR050007">
    <property type="entry name" value="OtnK"/>
</dbReference>
<evidence type="ECO:0000313" key="16">
    <source>
        <dbReference type="Proteomes" id="UP000403266"/>
    </source>
</evidence>
<evidence type="ECO:0000256" key="9">
    <source>
        <dbReference type="ARBA" id="ARBA00037335"/>
    </source>
</evidence>
<keyword evidence="4 15" id="KW-0418">Kinase</keyword>
<evidence type="ECO:0000256" key="3">
    <source>
        <dbReference type="ARBA" id="ARBA00022741"/>
    </source>
</evidence>
<reference evidence="15 16" key="1">
    <citation type="journal article" date="2019" name="Syst. Appl. Microbiol.">
        <title>Microvirga tunisiensis sp. nov., a root nodule symbiotic bacterium isolated from Lupinus micranthus and L. luteus grown in Northern Tunisia.</title>
        <authorList>
            <person name="Msaddak A."/>
            <person name="Rejili M."/>
            <person name="Duran D."/>
            <person name="Mars M."/>
            <person name="Palacios J.M."/>
            <person name="Ruiz-Argueso T."/>
            <person name="Rey L."/>
            <person name="Imperial J."/>
        </authorList>
    </citation>
    <scope>NUCLEOTIDE SEQUENCE [LARGE SCALE GENOMIC DNA]</scope>
    <source>
        <strain evidence="15 16">Lmie10</strain>
    </source>
</reference>
<keyword evidence="3" id="KW-0547">Nucleotide-binding</keyword>
<evidence type="ECO:0000256" key="1">
    <source>
        <dbReference type="ARBA" id="ARBA00005715"/>
    </source>
</evidence>
<name>A0A5N7MMJ7_9HYPH</name>
<evidence type="ECO:0000256" key="8">
    <source>
        <dbReference type="ARBA" id="ARBA00036346"/>
    </source>
</evidence>
<evidence type="ECO:0000256" key="6">
    <source>
        <dbReference type="ARBA" id="ARBA00023277"/>
    </source>
</evidence>
<evidence type="ECO:0000259" key="14">
    <source>
        <dbReference type="Pfam" id="PF17042"/>
    </source>
</evidence>
<keyword evidence="2" id="KW-0808">Transferase</keyword>
<gene>
    <name evidence="15" type="ORF">FS320_24450</name>
</gene>
<proteinExistence type="inferred from homology"/>
<dbReference type="EMBL" id="VOSK01000131">
    <property type="protein sequence ID" value="MPR28227.1"/>
    <property type="molecule type" value="Genomic_DNA"/>
</dbReference>
<dbReference type="AlphaFoldDB" id="A0A5N7MMJ7"/>
<comment type="catalytic activity">
    <reaction evidence="7">
        <text>3-dehydro-L-erythronate + ATP = 3-dehydro-4-O-phospho-L-erythronate + ADP + H(+)</text>
        <dbReference type="Rhea" id="RHEA:52552"/>
        <dbReference type="ChEBI" id="CHEBI:15378"/>
        <dbReference type="ChEBI" id="CHEBI:30616"/>
        <dbReference type="ChEBI" id="CHEBI:136592"/>
        <dbReference type="ChEBI" id="CHEBI:136670"/>
        <dbReference type="ChEBI" id="CHEBI:456216"/>
        <dbReference type="EC" id="2.7.1.217"/>
    </reaction>
</comment>
<dbReference type="Pfam" id="PF17042">
    <property type="entry name" value="NBD_C"/>
    <property type="match status" value="1"/>
</dbReference>
<dbReference type="SUPFAM" id="SSF142764">
    <property type="entry name" value="YgbK-like"/>
    <property type="match status" value="1"/>
</dbReference>
<comment type="catalytic activity">
    <reaction evidence="8">
        <text>3-dehydro-D-erythronate + ATP = 3-dehydro-4-O-phospho-D-erythronate + ADP + H(+)</text>
        <dbReference type="Rhea" id="RHEA:52556"/>
        <dbReference type="ChEBI" id="CHEBI:15378"/>
        <dbReference type="ChEBI" id="CHEBI:30616"/>
        <dbReference type="ChEBI" id="CHEBI:57958"/>
        <dbReference type="ChEBI" id="CHEBI:136593"/>
        <dbReference type="ChEBI" id="CHEBI:456216"/>
        <dbReference type="EC" id="2.7.1.217"/>
    </reaction>
</comment>
<evidence type="ECO:0000256" key="10">
    <source>
        <dbReference type="ARBA" id="ARBA00039095"/>
    </source>
</evidence>
<sequence length="421" mass="43717">MKLGCVADDLTGATDLALMLAREGLRTIQTIGVPRAGLDLSGADAVVVALKSRMVPAPEAVAQSLTAAEALKKAGAQHLFFKYCSTFDSTDEGNIGPVSEALLAFTGADFTLACSAFPANGRTVYKGHLFVNGVPLHESSMKDHPLTPMRDSNLVRVLQRQTKRSVGLVSYEDVEAGPDAIRSAFEREKAAGHQIVIVDALNDAHLRAIGLAAADFPLMTGGSGVAMGLPAAYRQSERSTAPSPSKGFDAPAGRSIILAGSCSSATREQVKTALEAGVPALRLDAMELASGAMSAKTALEWLKTQPANGPALIYSTATPDEVQAVQSKLGRMNAGEIVESTLAGIAKALPALGFTRLIVAGGETSGAVVNALDVDALAIGPEIDPGVPWTRSLAGIDLALALKSGNFGTPDFFLKAWNLLR</sequence>
<dbReference type="GO" id="GO:0016301">
    <property type="term" value="F:kinase activity"/>
    <property type="evidence" value="ECO:0007669"/>
    <property type="project" value="UniProtKB-KW"/>
</dbReference>
<evidence type="ECO:0000256" key="11">
    <source>
        <dbReference type="ARBA" id="ARBA00039461"/>
    </source>
</evidence>
<evidence type="ECO:0000256" key="12">
    <source>
        <dbReference type="ARBA" id="ARBA00041377"/>
    </source>
</evidence>
<dbReference type="Gene3D" id="3.40.980.20">
    <property type="entry name" value="Four-carbon acid sugar kinase, nucleotide binding domain"/>
    <property type="match status" value="1"/>
</dbReference>
<comment type="function">
    <text evidence="9">Catalyzes the ATP-dependent phosphorylation of 3-oxo-tetronate to 3-oxo-tetronate 4-phosphate.</text>
</comment>
<dbReference type="InterPro" id="IPR010737">
    <property type="entry name" value="4-carb_acid_sugar_kinase_N"/>
</dbReference>
<comment type="similarity">
    <text evidence="1">Belongs to the four-carbon acid sugar kinase family.</text>
</comment>
<keyword evidence="6" id="KW-0119">Carbohydrate metabolism</keyword>
<dbReference type="InterPro" id="IPR037051">
    <property type="entry name" value="4-carb_acid_sugar_kinase_N_sf"/>
</dbReference>
<evidence type="ECO:0000256" key="7">
    <source>
        <dbReference type="ARBA" id="ARBA00035898"/>
    </source>
</evidence>
<keyword evidence="16" id="KW-1185">Reference proteome</keyword>
<comment type="caution">
    <text evidence="15">The sequence shown here is derived from an EMBL/GenBank/DDBJ whole genome shotgun (WGS) entry which is preliminary data.</text>
</comment>
<evidence type="ECO:0000256" key="5">
    <source>
        <dbReference type="ARBA" id="ARBA00022840"/>
    </source>
</evidence>
<keyword evidence="5" id="KW-0067">ATP-binding</keyword>